<dbReference type="InterPro" id="IPR016035">
    <property type="entry name" value="Acyl_Trfase/lysoPLipase"/>
</dbReference>
<dbReference type="CDD" id="cd00038">
    <property type="entry name" value="CAP_ED"/>
    <property type="match status" value="1"/>
</dbReference>
<evidence type="ECO:0000256" key="4">
    <source>
        <dbReference type="ARBA" id="ARBA00022475"/>
    </source>
</evidence>
<keyword evidence="7 9" id="KW-0443">Lipid metabolism</keyword>
<evidence type="ECO:0000259" key="12">
    <source>
        <dbReference type="PROSITE" id="PS50850"/>
    </source>
</evidence>
<dbReference type="InterPro" id="IPR011701">
    <property type="entry name" value="MFS"/>
</dbReference>
<keyword evidence="3" id="KW-0813">Transport</keyword>
<evidence type="ECO:0000256" key="2">
    <source>
        <dbReference type="ARBA" id="ARBA00006636"/>
    </source>
</evidence>
<dbReference type="Proteomes" id="UP001500540">
    <property type="component" value="Unassembled WGS sequence"/>
</dbReference>
<feature type="short sequence motif" description="GXSXG" evidence="9">
    <location>
        <begin position="798"/>
        <end position="802"/>
    </location>
</feature>
<dbReference type="Pfam" id="PF07690">
    <property type="entry name" value="MFS_1"/>
    <property type="match status" value="1"/>
</dbReference>
<dbReference type="PROSITE" id="PS50042">
    <property type="entry name" value="CNMP_BINDING_3"/>
    <property type="match status" value="1"/>
</dbReference>
<evidence type="ECO:0000256" key="8">
    <source>
        <dbReference type="ARBA" id="ARBA00023136"/>
    </source>
</evidence>
<feature type="short sequence motif" description="DGA/G" evidence="9">
    <location>
        <begin position="914"/>
        <end position="916"/>
    </location>
</feature>
<dbReference type="CDD" id="cd07205">
    <property type="entry name" value="Pat_PNPLA6_PNPLA7_NTE1_like"/>
    <property type="match status" value="1"/>
</dbReference>
<feature type="active site" description="Nucleophile" evidence="9">
    <location>
        <position position="800"/>
    </location>
</feature>
<dbReference type="InterPro" id="IPR036259">
    <property type="entry name" value="MFS_trans_sf"/>
</dbReference>
<comment type="subcellular location">
    <subcellularLocation>
        <location evidence="1">Cell membrane</location>
        <topology evidence="1">Multi-pass membrane protein</topology>
    </subcellularLocation>
</comment>
<sequence length="1027" mass="107836">MLLVASFGALLAFLDATIVNIAFPSIRESFPGESISDISWVLNAYNIVFAAFMIVFGRLCDLLGRRRVYLLGVAVFTLSSLVCALAPSLGVLVGARIVQALGAAMLVPASLAVVIDGFPAARRARAVGLWSAAAAVASGLGPPIGGALVEAGGWQWAFWVNLPLGAVAWWLGRRQLVNSRAPGRRRMPDLRGALLLAGSLGLINAVIIKAGDWGGGSPILWSAVVGAVVLFGGFIVSSMRHRSPVLDLAMMRNRPFLVANVATLVAGVGFFAYMLGNVLWLQYVWQYTILEAGLALVPGALVAALVAGLLEPIAARVGYRWIISAGFVVWALGYVWYVTVVGTTPNFLAEWLPGQIISGIGVGATLPLLAASTLATQPDGKYATASAVISSARQIGGTIGVALLVVILGTPTAATVVQDLRDGWTMSIFAFAAGAVITLFLGRVNHGAEVATANTDERPSPLRAPDAARSVVLRRAIPTPEESLFGRLPERARERLRADAPRRAMPAGSWLLRQGESAESMFVVISGRAEVVIDDEVVREIGPGAVVGELALFTDGRRSASIRARRDCQVLEVSRELLQRTIGEDAASLSALVTALAGQLAEASPPAARTASRPRLIAVVGAGPGTPVQAIAGMLQRGLSAHLQVARLAGAHTLEQVDRAEAENELVMLVADGADEGWLARCAREADAVVLVARADEAPPAALPTMASRPELVLVGAPVRAARQVWLDAVDPWRVSEITMNDAGSPGRLPEGIRGLVDRLAGRSLALVLGGGGARALTHVGVLMELEEAGLRIDRIAGSSMGAVVSGYYATGASAAELGDVTYREFVREDMLGDYGLPRTSLARGRRVHRALVRCFGDLQIEELPVGFRCVSTDLLTRASVVHRRGSMTQAIKSSARLPVLFAPIPSEGRLLVDGGVLDNLPVDALVERDEGPVIAVNISMGGGHSPAPGAAPRPVRIPPLGETMLRTLMIGGGGAAEAQRLGAWVITPHSMGVGLLEFHQFDRMVEAGRAAARDLLDQAGDELLGA</sequence>
<dbReference type="Pfam" id="PF01734">
    <property type="entry name" value="Patatin"/>
    <property type="match status" value="1"/>
</dbReference>
<dbReference type="InterPro" id="IPR002641">
    <property type="entry name" value="PNPLA_dom"/>
</dbReference>
<keyword evidence="15" id="KW-1185">Reference proteome</keyword>
<dbReference type="PANTHER" id="PTHR42718">
    <property type="entry name" value="MAJOR FACILITATOR SUPERFAMILY MULTIDRUG TRANSPORTER MFSC"/>
    <property type="match status" value="1"/>
</dbReference>
<evidence type="ECO:0000256" key="5">
    <source>
        <dbReference type="ARBA" id="ARBA00022692"/>
    </source>
</evidence>
<feature type="active site" description="Proton acceptor" evidence="9">
    <location>
        <position position="914"/>
    </location>
</feature>
<feature type="transmembrane region" description="Helical" evidence="10">
    <location>
        <begin position="127"/>
        <end position="148"/>
    </location>
</feature>
<dbReference type="Pfam" id="PF00027">
    <property type="entry name" value="cNMP_binding"/>
    <property type="match status" value="1"/>
</dbReference>
<dbReference type="InterPro" id="IPR014710">
    <property type="entry name" value="RmlC-like_jellyroll"/>
</dbReference>
<organism evidence="14 15">
    <name type="scientific">Microbacterium kribbense</name>
    <dbReference type="NCBI Taxonomy" id="433645"/>
    <lineage>
        <taxon>Bacteria</taxon>
        <taxon>Bacillati</taxon>
        <taxon>Actinomycetota</taxon>
        <taxon>Actinomycetes</taxon>
        <taxon>Micrococcales</taxon>
        <taxon>Microbacteriaceae</taxon>
        <taxon>Microbacterium</taxon>
    </lineage>
</organism>
<comment type="similarity">
    <text evidence="2">Belongs to the NTE family.</text>
</comment>
<feature type="transmembrane region" description="Helical" evidence="10">
    <location>
        <begin position="395"/>
        <end position="417"/>
    </location>
</feature>
<name>A0ABP7GS21_9MICO</name>
<dbReference type="InterPro" id="IPR018490">
    <property type="entry name" value="cNMP-bd_dom_sf"/>
</dbReference>
<dbReference type="PROSITE" id="PS51635">
    <property type="entry name" value="PNPLA"/>
    <property type="match status" value="1"/>
</dbReference>
<feature type="transmembrane region" description="Helical" evidence="10">
    <location>
        <begin position="256"/>
        <end position="275"/>
    </location>
</feature>
<protein>
    <submittedName>
        <fullName evidence="14">MFS transporter</fullName>
    </submittedName>
</protein>
<feature type="transmembrane region" description="Helical" evidence="10">
    <location>
        <begin position="97"/>
        <end position="115"/>
    </location>
</feature>
<evidence type="ECO:0000259" key="13">
    <source>
        <dbReference type="PROSITE" id="PS51635"/>
    </source>
</evidence>
<dbReference type="InterPro" id="IPR020846">
    <property type="entry name" value="MFS_dom"/>
</dbReference>
<comment type="caution">
    <text evidence="9">Lacks conserved residue(s) required for the propagation of feature annotation.</text>
</comment>
<dbReference type="InterPro" id="IPR000595">
    <property type="entry name" value="cNMP-bd_dom"/>
</dbReference>
<reference evidence="15" key="1">
    <citation type="journal article" date="2019" name="Int. J. Syst. Evol. Microbiol.">
        <title>The Global Catalogue of Microorganisms (GCM) 10K type strain sequencing project: providing services to taxonomists for standard genome sequencing and annotation.</title>
        <authorList>
            <consortium name="The Broad Institute Genomics Platform"/>
            <consortium name="The Broad Institute Genome Sequencing Center for Infectious Disease"/>
            <person name="Wu L."/>
            <person name="Ma J."/>
        </authorList>
    </citation>
    <scope>NUCLEOTIDE SEQUENCE [LARGE SCALE GENOMIC DNA]</scope>
    <source>
        <strain evidence="15">JCM 16950</strain>
    </source>
</reference>
<dbReference type="SUPFAM" id="SSF103473">
    <property type="entry name" value="MFS general substrate transporter"/>
    <property type="match status" value="1"/>
</dbReference>
<dbReference type="SUPFAM" id="SSF51206">
    <property type="entry name" value="cAMP-binding domain-like"/>
    <property type="match status" value="1"/>
</dbReference>
<dbReference type="CDD" id="cd17321">
    <property type="entry name" value="MFS_MMR_MDR_like"/>
    <property type="match status" value="1"/>
</dbReference>
<evidence type="ECO:0000256" key="10">
    <source>
        <dbReference type="SAM" id="Phobius"/>
    </source>
</evidence>
<feature type="transmembrane region" description="Helical" evidence="10">
    <location>
        <begin position="193"/>
        <end position="213"/>
    </location>
</feature>
<evidence type="ECO:0000259" key="11">
    <source>
        <dbReference type="PROSITE" id="PS50042"/>
    </source>
</evidence>
<gene>
    <name evidence="14" type="ORF">GCM10022240_26010</name>
</gene>
<feature type="transmembrane region" description="Helical" evidence="10">
    <location>
        <begin position="356"/>
        <end position="375"/>
    </location>
</feature>
<feature type="transmembrane region" description="Helical" evidence="10">
    <location>
        <begin position="317"/>
        <end position="336"/>
    </location>
</feature>
<dbReference type="SUPFAM" id="SSF52151">
    <property type="entry name" value="FabD/lysophospholipase-like"/>
    <property type="match status" value="1"/>
</dbReference>
<feature type="domain" description="Cyclic nucleotide-binding" evidence="11">
    <location>
        <begin position="484"/>
        <end position="583"/>
    </location>
</feature>
<feature type="transmembrane region" description="Helical" evidence="10">
    <location>
        <begin position="154"/>
        <end position="172"/>
    </location>
</feature>
<keyword evidence="9" id="KW-0442">Lipid degradation</keyword>
<feature type="transmembrane region" description="Helical" evidence="10">
    <location>
        <begin position="68"/>
        <end position="91"/>
    </location>
</feature>
<accession>A0ABP7GS21</accession>
<proteinExistence type="inferred from homology"/>
<feature type="transmembrane region" description="Helical" evidence="10">
    <location>
        <begin position="38"/>
        <end position="56"/>
    </location>
</feature>
<evidence type="ECO:0000313" key="15">
    <source>
        <dbReference type="Proteomes" id="UP001500540"/>
    </source>
</evidence>
<evidence type="ECO:0000256" key="1">
    <source>
        <dbReference type="ARBA" id="ARBA00004651"/>
    </source>
</evidence>
<keyword evidence="9" id="KW-0378">Hydrolase</keyword>
<dbReference type="Gene3D" id="2.60.120.10">
    <property type="entry name" value="Jelly Rolls"/>
    <property type="match status" value="1"/>
</dbReference>
<feature type="transmembrane region" description="Helical" evidence="10">
    <location>
        <begin position="219"/>
        <end position="236"/>
    </location>
</feature>
<evidence type="ECO:0000256" key="6">
    <source>
        <dbReference type="ARBA" id="ARBA00022989"/>
    </source>
</evidence>
<keyword evidence="6 10" id="KW-1133">Transmembrane helix</keyword>
<dbReference type="InterPro" id="IPR018488">
    <property type="entry name" value="cNMP-bd_CS"/>
</dbReference>
<keyword evidence="5 10" id="KW-0812">Transmembrane</keyword>
<evidence type="ECO:0000313" key="14">
    <source>
        <dbReference type="EMBL" id="GAA3772805.1"/>
    </source>
</evidence>
<evidence type="ECO:0000256" key="9">
    <source>
        <dbReference type="PROSITE-ProRule" id="PRU01161"/>
    </source>
</evidence>
<dbReference type="NCBIfam" id="TIGR00711">
    <property type="entry name" value="efflux_EmrB"/>
    <property type="match status" value="1"/>
</dbReference>
<dbReference type="PROSITE" id="PS00889">
    <property type="entry name" value="CNMP_BINDING_2"/>
    <property type="match status" value="1"/>
</dbReference>
<dbReference type="PANTHER" id="PTHR42718:SF48">
    <property type="entry name" value="CONSERVED TWO-DOMAIN MEMBRANE PROTEIN-RELATED"/>
    <property type="match status" value="1"/>
</dbReference>
<dbReference type="SMART" id="SM00100">
    <property type="entry name" value="cNMP"/>
    <property type="match status" value="1"/>
</dbReference>
<dbReference type="Gene3D" id="3.40.1090.10">
    <property type="entry name" value="Cytosolic phospholipase A2 catalytic domain"/>
    <property type="match status" value="2"/>
</dbReference>
<dbReference type="EMBL" id="BAABAF010000009">
    <property type="protein sequence ID" value="GAA3772805.1"/>
    <property type="molecule type" value="Genomic_DNA"/>
</dbReference>
<comment type="caution">
    <text evidence="14">The sequence shown here is derived from an EMBL/GenBank/DDBJ whole genome shotgun (WGS) entry which is preliminary data.</text>
</comment>
<feature type="domain" description="Major facilitator superfamily (MFS) profile" evidence="12">
    <location>
        <begin position="1"/>
        <end position="450"/>
    </location>
</feature>
<feature type="transmembrane region" description="Helical" evidence="10">
    <location>
        <begin position="287"/>
        <end position="310"/>
    </location>
</feature>
<evidence type="ECO:0000256" key="3">
    <source>
        <dbReference type="ARBA" id="ARBA00022448"/>
    </source>
</evidence>
<dbReference type="PROSITE" id="PS50850">
    <property type="entry name" value="MFS"/>
    <property type="match status" value="1"/>
</dbReference>
<feature type="domain" description="PNPLA" evidence="13">
    <location>
        <begin position="767"/>
        <end position="927"/>
    </location>
</feature>
<dbReference type="Gene3D" id="1.20.1720.10">
    <property type="entry name" value="Multidrug resistance protein D"/>
    <property type="match status" value="1"/>
</dbReference>
<keyword evidence="4" id="KW-1003">Cell membrane</keyword>
<dbReference type="Gene3D" id="1.20.1250.20">
    <property type="entry name" value="MFS general substrate transporter like domains"/>
    <property type="match status" value="1"/>
</dbReference>
<keyword evidence="8 10" id="KW-0472">Membrane</keyword>
<dbReference type="InterPro" id="IPR004638">
    <property type="entry name" value="EmrB-like"/>
</dbReference>
<evidence type="ECO:0000256" key="7">
    <source>
        <dbReference type="ARBA" id="ARBA00023098"/>
    </source>
</evidence>